<evidence type="ECO:0000256" key="6">
    <source>
        <dbReference type="ARBA" id="ARBA00022989"/>
    </source>
</evidence>
<sequence length="285" mass="32765">MEATFCFKLIISDLSTLSHRLYIHVSFREVVPICSVMLYGIPCLFLVFMIWGSGHGGPLTDPHPNITDQQLFWGADQYDFSVVLRAAGQDCFWHFAHYGETFYLNFMVQWVTGVGHDRHLSVTVNAPSGLLVSTVDDAKGQINFKAKETGFYQMCFNNFHNRFGTMQVFLSFGVYYDNYKDSSIGKEEEKKKKEEISKDLNNTLSVIEGATHKVENYIFHMFRYYSFGRMRKSADFFLLLSNSQYITSWSTALSLLIVTSGYLQLLFLKSLFVSKTTTEDEKPRC</sequence>
<dbReference type="InterPro" id="IPR015720">
    <property type="entry name" value="Emp24-like"/>
</dbReference>
<keyword evidence="6 9" id="KW-1133">Transmembrane helix</keyword>
<dbReference type="Proteomes" id="UP000265080">
    <property type="component" value="Chromosome 4"/>
</dbReference>
<dbReference type="AlphaFoldDB" id="A0A3P8TA01"/>
<comment type="similarity">
    <text evidence="2 8">Belongs to the EMP24/GP25L family.</text>
</comment>
<evidence type="ECO:0000313" key="11">
    <source>
        <dbReference type="Ensembl" id="ENSAPEP00000021431.1"/>
    </source>
</evidence>
<dbReference type="Ensembl" id="ENSAPET00000022001.1">
    <property type="protein sequence ID" value="ENSAPEP00000021431.1"/>
    <property type="gene ID" value="ENSAPEG00000015317.1"/>
</dbReference>
<feature type="transmembrane region" description="Helical" evidence="9">
    <location>
        <begin position="246"/>
        <end position="268"/>
    </location>
</feature>
<dbReference type="OMA" id="HNRFSTM"/>
<dbReference type="GeneTree" id="ENSGT00390000010961"/>
<keyword evidence="7 9" id="KW-0472">Membrane</keyword>
<dbReference type="SMART" id="SM01190">
    <property type="entry name" value="EMP24_GP25L"/>
    <property type="match status" value="1"/>
</dbReference>
<reference evidence="11" key="3">
    <citation type="submission" date="2025-09" db="UniProtKB">
        <authorList>
            <consortium name="Ensembl"/>
        </authorList>
    </citation>
    <scope>IDENTIFICATION</scope>
</reference>
<evidence type="ECO:0000256" key="9">
    <source>
        <dbReference type="SAM" id="Phobius"/>
    </source>
</evidence>
<dbReference type="PANTHER" id="PTHR22811">
    <property type="entry name" value="TRANSMEMBRANE EMP24 DOMAIN-CONTAINING PROTEIN"/>
    <property type="match status" value="1"/>
</dbReference>
<reference evidence="11" key="2">
    <citation type="submission" date="2025-08" db="UniProtKB">
        <authorList>
            <consortium name="Ensembl"/>
        </authorList>
    </citation>
    <scope>IDENTIFICATION</scope>
</reference>
<evidence type="ECO:0000256" key="8">
    <source>
        <dbReference type="RuleBase" id="RU003827"/>
    </source>
</evidence>
<evidence type="ECO:0000256" key="1">
    <source>
        <dbReference type="ARBA" id="ARBA00004115"/>
    </source>
</evidence>
<dbReference type="InterPro" id="IPR009038">
    <property type="entry name" value="GOLD_dom"/>
</dbReference>
<comment type="subcellular location">
    <subcellularLocation>
        <location evidence="1">Endoplasmic reticulum membrane</location>
        <topology evidence="1">Single-pass type I membrane protein</topology>
    </subcellularLocation>
    <subcellularLocation>
        <location evidence="8">Membrane</location>
        <topology evidence="8">Single-pass type I membrane protein</topology>
    </subcellularLocation>
</comment>
<evidence type="ECO:0000256" key="4">
    <source>
        <dbReference type="ARBA" id="ARBA00022729"/>
    </source>
</evidence>
<dbReference type="PROSITE" id="PS50866">
    <property type="entry name" value="GOLD"/>
    <property type="match status" value="1"/>
</dbReference>
<keyword evidence="4" id="KW-0732">Signal</keyword>
<proteinExistence type="inferred from homology"/>
<keyword evidence="5" id="KW-0256">Endoplasmic reticulum</keyword>
<reference evidence="11 12" key="1">
    <citation type="submission" date="2018-03" db="EMBL/GenBank/DDBJ databases">
        <title>Finding Nemo's genes: A chromosome-scale reference assembly of the genome of the orange clownfish Amphiprion percula.</title>
        <authorList>
            <person name="Lehmann R."/>
        </authorList>
    </citation>
    <scope>NUCLEOTIDE SEQUENCE</scope>
</reference>
<evidence type="ECO:0000313" key="12">
    <source>
        <dbReference type="Proteomes" id="UP000265080"/>
    </source>
</evidence>
<dbReference type="Pfam" id="PF01105">
    <property type="entry name" value="EMP24_GP25L"/>
    <property type="match status" value="1"/>
</dbReference>
<evidence type="ECO:0000256" key="3">
    <source>
        <dbReference type="ARBA" id="ARBA00022692"/>
    </source>
</evidence>
<dbReference type="STRING" id="161767.ENSAPEP00000021431"/>
<evidence type="ECO:0000259" key="10">
    <source>
        <dbReference type="PROSITE" id="PS50866"/>
    </source>
</evidence>
<feature type="domain" description="GOLD" evidence="10">
    <location>
        <begin position="89"/>
        <end position="174"/>
    </location>
</feature>
<protein>
    <submittedName>
        <fullName evidence="11">Transmembrane p24 trafficking protein 6</fullName>
    </submittedName>
</protein>
<keyword evidence="12" id="KW-1185">Reference proteome</keyword>
<evidence type="ECO:0000256" key="7">
    <source>
        <dbReference type="ARBA" id="ARBA00023136"/>
    </source>
</evidence>
<organism evidence="11 12">
    <name type="scientific">Amphiprion percula</name>
    <name type="common">Orange clownfish</name>
    <name type="synonym">Lutjanus percula</name>
    <dbReference type="NCBI Taxonomy" id="161767"/>
    <lineage>
        <taxon>Eukaryota</taxon>
        <taxon>Metazoa</taxon>
        <taxon>Chordata</taxon>
        <taxon>Craniata</taxon>
        <taxon>Vertebrata</taxon>
        <taxon>Euteleostomi</taxon>
        <taxon>Actinopterygii</taxon>
        <taxon>Neopterygii</taxon>
        <taxon>Teleostei</taxon>
        <taxon>Neoteleostei</taxon>
        <taxon>Acanthomorphata</taxon>
        <taxon>Ovalentaria</taxon>
        <taxon>Pomacentridae</taxon>
        <taxon>Amphiprion</taxon>
    </lineage>
</organism>
<feature type="transmembrane region" description="Helical" evidence="9">
    <location>
        <begin position="30"/>
        <end position="51"/>
    </location>
</feature>
<dbReference type="GO" id="GO:0005789">
    <property type="term" value="C:endoplasmic reticulum membrane"/>
    <property type="evidence" value="ECO:0007669"/>
    <property type="project" value="UniProtKB-SubCell"/>
</dbReference>
<name>A0A3P8TA01_AMPPE</name>
<evidence type="ECO:0000256" key="5">
    <source>
        <dbReference type="ARBA" id="ARBA00022824"/>
    </source>
</evidence>
<keyword evidence="3 8" id="KW-0812">Transmembrane</keyword>
<accession>A0A3P8TA01</accession>
<evidence type="ECO:0000256" key="2">
    <source>
        <dbReference type="ARBA" id="ARBA00007104"/>
    </source>
</evidence>